<dbReference type="InterPro" id="IPR029046">
    <property type="entry name" value="LolA/LolB/LppX"/>
</dbReference>
<dbReference type="AlphaFoldDB" id="A0A443Z701"/>
<dbReference type="SUPFAM" id="SSF89392">
    <property type="entry name" value="Prokaryotic lipoproteins and lipoprotein localization factors"/>
    <property type="match status" value="1"/>
</dbReference>
<comment type="caution">
    <text evidence="13">The sequence shown here is derived from an EMBL/GenBank/DDBJ whole genome shotgun (WGS) entry which is preliminary data.</text>
</comment>
<evidence type="ECO:0000256" key="1">
    <source>
        <dbReference type="ARBA" id="ARBA00004459"/>
    </source>
</evidence>
<evidence type="ECO:0000256" key="2">
    <source>
        <dbReference type="ARBA" id="ARBA00009696"/>
    </source>
</evidence>
<dbReference type="PROSITE" id="PS51257">
    <property type="entry name" value="PROKAR_LIPOPROTEIN"/>
    <property type="match status" value="1"/>
</dbReference>
<dbReference type="OrthoDB" id="6237392at2"/>
<keyword evidence="14" id="KW-1185">Reference proteome</keyword>
<dbReference type="CDD" id="cd16326">
    <property type="entry name" value="LolB"/>
    <property type="match status" value="1"/>
</dbReference>
<keyword evidence="5" id="KW-0813">Transport</keyword>
<comment type="subcellular location">
    <subcellularLocation>
        <location evidence="1">Cell outer membrane</location>
        <topology evidence="1">Lipid-anchor</topology>
    </subcellularLocation>
</comment>
<reference evidence="13 14" key="1">
    <citation type="submission" date="2018-12" db="EMBL/GenBank/DDBJ databases">
        <authorList>
            <person name="Li A."/>
            <person name="Zhang M."/>
            <person name="Zhu H."/>
        </authorList>
    </citation>
    <scope>NUCLEOTIDE SEQUENCE [LARGE SCALE GENOMIC DNA]</scope>
    <source>
        <strain evidence="13 14">R04H25</strain>
    </source>
</reference>
<evidence type="ECO:0000256" key="5">
    <source>
        <dbReference type="ARBA" id="ARBA00022448"/>
    </source>
</evidence>
<dbReference type="EMBL" id="RSFE01000001">
    <property type="protein sequence ID" value="RWU12713.1"/>
    <property type="molecule type" value="Genomic_DNA"/>
</dbReference>
<dbReference type="RefSeq" id="WP_128351041.1">
    <property type="nucleotide sequence ID" value="NZ_CAXBCQ010000016.1"/>
</dbReference>
<comment type="subunit">
    <text evidence="3">Monomer.</text>
</comment>
<evidence type="ECO:0000313" key="13">
    <source>
        <dbReference type="EMBL" id="RWU12713.1"/>
    </source>
</evidence>
<dbReference type="Gene3D" id="2.50.20.10">
    <property type="entry name" value="Lipoprotein localisation LolA/LolB/LppX"/>
    <property type="match status" value="1"/>
</dbReference>
<keyword evidence="9" id="KW-0564">Palmitate</keyword>
<dbReference type="Proteomes" id="UP000288789">
    <property type="component" value="Unassembled WGS sequence"/>
</dbReference>
<evidence type="ECO:0000313" key="14">
    <source>
        <dbReference type="Proteomes" id="UP000288789"/>
    </source>
</evidence>
<dbReference type="InterPro" id="IPR004565">
    <property type="entry name" value="OM_lipoprot_LolB"/>
</dbReference>
<dbReference type="NCBIfam" id="TIGR00548">
    <property type="entry name" value="lolB"/>
    <property type="match status" value="1"/>
</dbReference>
<comment type="similarity">
    <text evidence="2">Belongs to the LolB family.</text>
</comment>
<evidence type="ECO:0000256" key="8">
    <source>
        <dbReference type="ARBA" id="ARBA00023136"/>
    </source>
</evidence>
<evidence type="ECO:0000256" key="4">
    <source>
        <dbReference type="ARBA" id="ARBA00016202"/>
    </source>
</evidence>
<dbReference type="Pfam" id="PF03550">
    <property type="entry name" value="LolB"/>
    <property type="match status" value="1"/>
</dbReference>
<evidence type="ECO:0000256" key="6">
    <source>
        <dbReference type="ARBA" id="ARBA00022729"/>
    </source>
</evidence>
<keyword evidence="6" id="KW-0732">Signal</keyword>
<organism evidence="13 14">
    <name type="scientific">Pseudidiomarina gelatinasegens</name>
    <dbReference type="NCBI Taxonomy" id="2487740"/>
    <lineage>
        <taxon>Bacteria</taxon>
        <taxon>Pseudomonadati</taxon>
        <taxon>Pseudomonadota</taxon>
        <taxon>Gammaproteobacteria</taxon>
        <taxon>Alteromonadales</taxon>
        <taxon>Idiomarinaceae</taxon>
        <taxon>Pseudidiomarina</taxon>
    </lineage>
</organism>
<evidence type="ECO:0000256" key="10">
    <source>
        <dbReference type="ARBA" id="ARBA00023186"/>
    </source>
</evidence>
<sequence>MKRLLLVVLTSGWLAACSTVPEPVTHSDVDDRAVAAQQQQLEQRDQWRLKGQMALFDLREDNRHGVYVDWFSSASTLTMRFSHPLRGTLARLHQQDGLAVLTDEDGKEYQAESAEQLLLEYFQMDLPITVINSIVMGKQLPGMIDTHYQLRRQDQQQLALLSDFVMIAADQLWRAQLREYTMVDGTFMPHSIDLTTDAWRLKLKVSAWSF</sequence>
<dbReference type="GO" id="GO:0015031">
    <property type="term" value="P:protein transport"/>
    <property type="evidence" value="ECO:0007669"/>
    <property type="project" value="UniProtKB-KW"/>
</dbReference>
<gene>
    <name evidence="13" type="primary">lolB</name>
    <name evidence="13" type="ORF">EGC76_00345</name>
</gene>
<keyword evidence="8" id="KW-0472">Membrane</keyword>
<evidence type="ECO:0000256" key="7">
    <source>
        <dbReference type="ARBA" id="ARBA00022927"/>
    </source>
</evidence>
<keyword evidence="7" id="KW-0653">Protein transport</keyword>
<name>A0A443Z701_9GAMM</name>
<accession>A0A443Z701</accession>
<proteinExistence type="inferred from homology"/>
<keyword evidence="10" id="KW-0143">Chaperone</keyword>
<evidence type="ECO:0000256" key="12">
    <source>
        <dbReference type="ARBA" id="ARBA00023288"/>
    </source>
</evidence>
<keyword evidence="11" id="KW-0998">Cell outer membrane</keyword>
<dbReference type="GO" id="GO:0009279">
    <property type="term" value="C:cell outer membrane"/>
    <property type="evidence" value="ECO:0007669"/>
    <property type="project" value="UniProtKB-SubCell"/>
</dbReference>
<evidence type="ECO:0000256" key="9">
    <source>
        <dbReference type="ARBA" id="ARBA00023139"/>
    </source>
</evidence>
<keyword evidence="12 13" id="KW-0449">Lipoprotein</keyword>
<evidence type="ECO:0000256" key="11">
    <source>
        <dbReference type="ARBA" id="ARBA00023237"/>
    </source>
</evidence>
<evidence type="ECO:0000256" key="3">
    <source>
        <dbReference type="ARBA" id="ARBA00011245"/>
    </source>
</evidence>
<protein>
    <recommendedName>
        <fullName evidence="4">Outer-membrane lipoprotein LolB</fullName>
    </recommendedName>
</protein>